<evidence type="ECO:0000259" key="1">
    <source>
        <dbReference type="Pfam" id="PF09851"/>
    </source>
</evidence>
<dbReference type="InterPro" id="IPR018649">
    <property type="entry name" value="SHOCT"/>
</dbReference>
<evidence type="ECO:0000313" key="3">
    <source>
        <dbReference type="EMBL" id="GAA4779018.1"/>
    </source>
</evidence>
<dbReference type="PANTHER" id="PTHR37826">
    <property type="entry name" value="FLOTILLIN BAND_7_5 DOMAIN PROTEIN"/>
    <property type="match status" value="1"/>
</dbReference>
<proteinExistence type="predicted"/>
<dbReference type="SUPFAM" id="SSF117892">
    <property type="entry name" value="Band 7/SPFH domain"/>
    <property type="match status" value="1"/>
</dbReference>
<dbReference type="InterPro" id="IPR036013">
    <property type="entry name" value="Band_7/SPFH_dom_sf"/>
</dbReference>
<dbReference type="Proteomes" id="UP001501411">
    <property type="component" value="Unassembled WGS sequence"/>
</dbReference>
<comment type="caution">
    <text evidence="3">The sequence shown here is derived from an EMBL/GenBank/DDBJ whole genome shotgun (WGS) entry which is preliminary data.</text>
</comment>
<keyword evidence="4" id="KW-1185">Reference proteome</keyword>
<accession>A0ABP9AD07</accession>
<protein>
    <recommendedName>
        <fullName evidence="5">SPFH domain-containing protein</fullName>
    </recommendedName>
</protein>
<dbReference type="Gene3D" id="3.30.479.30">
    <property type="entry name" value="Band 7 domain"/>
    <property type="match status" value="1"/>
</dbReference>
<dbReference type="CDD" id="cd03408">
    <property type="entry name" value="SPFH_like_u1"/>
    <property type="match status" value="1"/>
</dbReference>
<evidence type="ECO:0008006" key="5">
    <source>
        <dbReference type="Google" id="ProtNLM"/>
    </source>
</evidence>
<name>A0ABP9AD07_9SPHI</name>
<sequence>MSKPTSRLPFIEIIEWEAHDPNLLMWKTPDGDREIKNGAKLIVRDSQLAMLISEGQLAGVFKAGTHTLHTQNIPILTRLKGWKYGFESPFKIDVYFFSNKQFVNLKWGTPSPIILRDPQFGQVRIRAFGTYNVRVTDVDLFFKEYAGNREQLDITEFEKKLRDFIAPKFGEALALSKIATLDISQNLSALNARIQPLIQPYFENFGVEITQFTVTAVNLPEEVISYYDKVTGMNMVNNLENFQKFNTAIATSNEHSRIGEGAQQGLAMGMLLTQLNQTQEQQKTAYTSTQENEDAIADRLQKLKNLFDNGLIDESEYKAKKEVILGEL</sequence>
<feature type="domain" description="SPFH" evidence="2">
    <location>
        <begin position="26"/>
        <end position="234"/>
    </location>
</feature>
<feature type="domain" description="SHOCT" evidence="1">
    <location>
        <begin position="298"/>
        <end position="325"/>
    </location>
</feature>
<gene>
    <name evidence="3" type="ORF">GCM10023231_02090</name>
</gene>
<evidence type="ECO:0000313" key="4">
    <source>
        <dbReference type="Proteomes" id="UP001501411"/>
    </source>
</evidence>
<organism evidence="3 4">
    <name type="scientific">Olivibacter ginsenosidimutans</name>
    <dbReference type="NCBI Taxonomy" id="1176537"/>
    <lineage>
        <taxon>Bacteria</taxon>
        <taxon>Pseudomonadati</taxon>
        <taxon>Bacteroidota</taxon>
        <taxon>Sphingobacteriia</taxon>
        <taxon>Sphingobacteriales</taxon>
        <taxon>Sphingobacteriaceae</taxon>
        <taxon>Olivibacter</taxon>
    </lineage>
</organism>
<dbReference type="RefSeq" id="WP_345229826.1">
    <property type="nucleotide sequence ID" value="NZ_BAABIQ010000002.1"/>
</dbReference>
<dbReference type="Pfam" id="PF09851">
    <property type="entry name" value="SHOCT"/>
    <property type="match status" value="1"/>
</dbReference>
<evidence type="ECO:0000259" key="2">
    <source>
        <dbReference type="Pfam" id="PF13421"/>
    </source>
</evidence>
<dbReference type="Pfam" id="PF13421">
    <property type="entry name" value="Band_7_1"/>
    <property type="match status" value="1"/>
</dbReference>
<reference evidence="4" key="1">
    <citation type="journal article" date="2019" name="Int. J. Syst. Evol. Microbiol.">
        <title>The Global Catalogue of Microorganisms (GCM) 10K type strain sequencing project: providing services to taxonomists for standard genome sequencing and annotation.</title>
        <authorList>
            <consortium name="The Broad Institute Genomics Platform"/>
            <consortium name="The Broad Institute Genome Sequencing Center for Infectious Disease"/>
            <person name="Wu L."/>
            <person name="Ma J."/>
        </authorList>
    </citation>
    <scope>NUCLEOTIDE SEQUENCE [LARGE SCALE GENOMIC DNA]</scope>
    <source>
        <strain evidence="4">JCM 18200</strain>
    </source>
</reference>
<dbReference type="InterPro" id="IPR033880">
    <property type="entry name" value="SPFH_YdjI"/>
</dbReference>
<dbReference type="EMBL" id="BAABIQ010000002">
    <property type="protein sequence ID" value="GAA4779018.1"/>
    <property type="molecule type" value="Genomic_DNA"/>
</dbReference>
<dbReference type="PANTHER" id="PTHR37826:SF2">
    <property type="entry name" value="ZINC-RIBBON DOMAIN-CONTAINING PROTEIN"/>
    <property type="match status" value="1"/>
</dbReference>